<dbReference type="EMBL" id="CP011125">
    <property type="protein sequence ID" value="AKF04133.1"/>
    <property type="molecule type" value="Genomic_DNA"/>
</dbReference>
<keyword evidence="2" id="KW-1185">Reference proteome</keyword>
<accession>A0A0F6W0G6</accession>
<gene>
    <name evidence="1" type="ORF">DB32_001282</name>
</gene>
<dbReference type="Proteomes" id="UP000034883">
    <property type="component" value="Chromosome"/>
</dbReference>
<dbReference type="AlphaFoldDB" id="A0A0F6W0G6"/>
<evidence type="ECO:0000313" key="1">
    <source>
        <dbReference type="EMBL" id="AKF04133.1"/>
    </source>
</evidence>
<reference evidence="1 2" key="1">
    <citation type="submission" date="2015-03" db="EMBL/GenBank/DDBJ databases">
        <title>Genome assembly of Sandaracinus amylolyticus DSM 53668.</title>
        <authorList>
            <person name="Sharma G."/>
            <person name="Subramanian S."/>
        </authorList>
    </citation>
    <scope>NUCLEOTIDE SEQUENCE [LARGE SCALE GENOMIC DNA]</scope>
    <source>
        <strain evidence="1 2">DSM 53668</strain>
    </source>
</reference>
<protein>
    <submittedName>
        <fullName evidence="1">Uncharacterized protein</fullName>
    </submittedName>
</protein>
<sequence>MIPLQALRQSDRGGAMSRESRLLGLRLEEDSNLYFARGDRGG</sequence>
<proteinExistence type="predicted"/>
<dbReference type="STRING" id="927083.DB32_001282"/>
<evidence type="ECO:0000313" key="2">
    <source>
        <dbReference type="Proteomes" id="UP000034883"/>
    </source>
</evidence>
<dbReference type="KEGG" id="samy:DB32_001282"/>
<organism evidence="1 2">
    <name type="scientific">Sandaracinus amylolyticus</name>
    <dbReference type="NCBI Taxonomy" id="927083"/>
    <lineage>
        <taxon>Bacteria</taxon>
        <taxon>Pseudomonadati</taxon>
        <taxon>Myxococcota</taxon>
        <taxon>Polyangia</taxon>
        <taxon>Polyangiales</taxon>
        <taxon>Sandaracinaceae</taxon>
        <taxon>Sandaracinus</taxon>
    </lineage>
</organism>
<name>A0A0F6W0G6_9BACT</name>